<protein>
    <submittedName>
        <fullName evidence="2">Uncharacterized protein</fullName>
    </submittedName>
</protein>
<dbReference type="AlphaFoldDB" id="A0A5C3F5W7"/>
<reference evidence="2 3" key="1">
    <citation type="submission" date="2018-03" db="EMBL/GenBank/DDBJ databases">
        <authorList>
            <person name="Guldener U."/>
        </authorList>
    </citation>
    <scope>NUCLEOTIDE SEQUENCE [LARGE SCALE GENOMIC DNA]</scope>
    <source>
        <strain evidence="2 3">DAOM196992</strain>
    </source>
</reference>
<evidence type="ECO:0000313" key="2">
    <source>
        <dbReference type="EMBL" id="SPO39530.1"/>
    </source>
</evidence>
<organism evidence="2 3">
    <name type="scientific">Pseudozyma flocculosa</name>
    <dbReference type="NCBI Taxonomy" id="84751"/>
    <lineage>
        <taxon>Eukaryota</taxon>
        <taxon>Fungi</taxon>
        <taxon>Dikarya</taxon>
        <taxon>Basidiomycota</taxon>
        <taxon>Ustilaginomycotina</taxon>
        <taxon>Ustilaginomycetes</taxon>
        <taxon>Ustilaginales</taxon>
        <taxon>Ustilaginaceae</taxon>
        <taxon>Pseudozyma</taxon>
    </lineage>
</organism>
<dbReference type="Proteomes" id="UP000323386">
    <property type="component" value="Unassembled WGS sequence"/>
</dbReference>
<accession>A0A5C3F5W7</accession>
<keyword evidence="3" id="KW-1185">Reference proteome</keyword>
<proteinExistence type="predicted"/>
<name>A0A5C3F5W7_9BASI</name>
<evidence type="ECO:0000313" key="3">
    <source>
        <dbReference type="Proteomes" id="UP000323386"/>
    </source>
</evidence>
<evidence type="ECO:0000256" key="1">
    <source>
        <dbReference type="SAM" id="MobiDB-lite"/>
    </source>
</evidence>
<sequence length="106" mass="10832">MTGWSADGDAKRDAGDGYDDVAENQKGCKLAPAARGPTRPTLGCRHLQPTIGSTSLVGPLVVLLFSPSPTPATSVGLIDFDNNVDSAPSATTVATATSRHPDPAET</sequence>
<feature type="region of interest" description="Disordered" evidence="1">
    <location>
        <begin position="1"/>
        <end position="42"/>
    </location>
</feature>
<gene>
    <name evidence="2" type="ORF">PSFLO_05011</name>
</gene>
<dbReference type="EMBL" id="OOIP01000015">
    <property type="protein sequence ID" value="SPO39530.1"/>
    <property type="molecule type" value="Genomic_DNA"/>
</dbReference>